<dbReference type="Proteomes" id="UP001173578">
    <property type="component" value="Unassembled WGS sequence"/>
</dbReference>
<reference evidence="1" key="1">
    <citation type="submission" date="2020-06" db="EMBL/GenBank/DDBJ databases">
        <authorList>
            <person name="Dong N."/>
        </authorList>
    </citation>
    <scope>NUCLEOTIDE SEQUENCE</scope>
    <source>
        <strain evidence="1">210</strain>
    </source>
</reference>
<gene>
    <name evidence="1" type="ORF">HX095_05465</name>
</gene>
<dbReference type="RefSeq" id="WP_286485341.1">
    <property type="nucleotide sequence ID" value="NZ_JACALR010000002.1"/>
</dbReference>
<accession>A0AAW7DHP6</accession>
<protein>
    <submittedName>
        <fullName evidence="1">Uncharacterized protein</fullName>
    </submittedName>
</protein>
<evidence type="ECO:0000313" key="1">
    <source>
        <dbReference type="EMBL" id="MDM1550657.1"/>
    </source>
</evidence>
<dbReference type="AlphaFoldDB" id="A0AAW7DHP6"/>
<organism evidence="1 2">
    <name type="scientific">Empedobacter falsenii</name>
    <dbReference type="NCBI Taxonomy" id="343874"/>
    <lineage>
        <taxon>Bacteria</taxon>
        <taxon>Pseudomonadati</taxon>
        <taxon>Bacteroidota</taxon>
        <taxon>Flavobacteriia</taxon>
        <taxon>Flavobacteriales</taxon>
        <taxon>Weeksellaceae</taxon>
        <taxon>Empedobacter</taxon>
    </lineage>
</organism>
<dbReference type="EMBL" id="JACALR010000002">
    <property type="protein sequence ID" value="MDM1550657.1"/>
    <property type="molecule type" value="Genomic_DNA"/>
</dbReference>
<proteinExistence type="predicted"/>
<name>A0AAW7DHP6_9FLAO</name>
<evidence type="ECO:0000313" key="2">
    <source>
        <dbReference type="Proteomes" id="UP001173578"/>
    </source>
</evidence>
<comment type="caution">
    <text evidence="1">The sequence shown here is derived from an EMBL/GenBank/DDBJ whole genome shotgun (WGS) entry which is preliminary data.</text>
</comment>
<reference evidence="1" key="2">
    <citation type="journal article" date="2022" name="Sci. Total Environ.">
        <title>Prevalence, transmission, and molecular epidemiology of tet(X)-positive bacteria among humans, animals, and environmental niches in China: An epidemiological, and genomic-based study.</title>
        <authorList>
            <person name="Dong N."/>
            <person name="Zeng Y."/>
            <person name="Cai C."/>
            <person name="Sun C."/>
            <person name="Lu J."/>
            <person name="Liu C."/>
            <person name="Zhou H."/>
            <person name="Sun Q."/>
            <person name="Shu L."/>
            <person name="Wang H."/>
            <person name="Wang Y."/>
            <person name="Wang S."/>
            <person name="Wu C."/>
            <person name="Chan E.W."/>
            <person name="Chen G."/>
            <person name="Shen Z."/>
            <person name="Chen S."/>
            <person name="Zhang R."/>
        </authorList>
    </citation>
    <scope>NUCLEOTIDE SEQUENCE</scope>
    <source>
        <strain evidence="1">210</strain>
    </source>
</reference>
<sequence length="400" mass="43780">MRPKINTKFDNGTIGAVAPLAVGLLGLLASAVGVAETFVLNTPYSIKSVNDAKKLGLVDSIDNHRLYKTITEFYDEAGEGTELYVMGIPKTSKLSDFFKAGVQDFSPAENLLNAANGDIRGLITSFDPDVSVVSTVTGGMDADVLEAANAAQLLFENYSAKKYAPFFTILEGYNFSGSKVELTDLTTYEYDSVGILIGDTETRTGTTASKGSAIGVIGGRIARSYVRENIGKLRNGALSATELFINDTPVENYDTEALYDKGYITFVTHQGRAGYYFIDDPLACTEDNDYHYLSRRRTINEAYRLAYQANLDYLLDEVPVNADGTINAAYAKSIEQAVESKIIATIGDDLQNIDGDYGVKCFVDASQKIVQNSKLSEVVRIRPWGYNRWIDVLVGYEIQN</sequence>
<dbReference type="Pfam" id="PF10758">
    <property type="entry name" value="DUF2586"/>
    <property type="match status" value="1"/>
</dbReference>
<dbReference type="InterPro" id="IPR019694">
    <property type="entry name" value="Phage_HP1_Orf23"/>
</dbReference>